<evidence type="ECO:0000256" key="14">
    <source>
        <dbReference type="PIRSR" id="PIRSR606262-3"/>
    </source>
</evidence>
<feature type="binding site" evidence="14">
    <location>
        <position position="89"/>
    </location>
    <ligand>
        <name>Zn(2+)</name>
        <dbReference type="ChEBI" id="CHEBI:29105"/>
        <note>catalytic</note>
    </ligand>
</feature>
<evidence type="ECO:0000256" key="10">
    <source>
        <dbReference type="ARBA" id="ARBA00049252"/>
    </source>
</evidence>
<comment type="cofactor">
    <cofactor evidence="1 14 15">
        <name>Zn(2+)</name>
        <dbReference type="ChEBI" id="CHEBI:29105"/>
    </cofactor>
</comment>
<keyword evidence="7 15" id="KW-0378">Hydrolase</keyword>
<dbReference type="PROSITE" id="PS00903">
    <property type="entry name" value="CYT_DCMP_DEAMINASES_1"/>
    <property type="match status" value="1"/>
</dbReference>
<feature type="binding site" evidence="13">
    <location>
        <begin position="42"/>
        <end position="48"/>
    </location>
    <ligand>
        <name>substrate</name>
    </ligand>
</feature>
<comment type="catalytic activity">
    <reaction evidence="10 15">
        <text>2'-deoxycytidine + H2O + H(+) = 2'-deoxyuridine + NH4(+)</text>
        <dbReference type="Rhea" id="RHEA:13433"/>
        <dbReference type="ChEBI" id="CHEBI:15377"/>
        <dbReference type="ChEBI" id="CHEBI:15378"/>
        <dbReference type="ChEBI" id="CHEBI:15698"/>
        <dbReference type="ChEBI" id="CHEBI:16450"/>
        <dbReference type="ChEBI" id="CHEBI:28938"/>
        <dbReference type="EC" id="3.5.4.5"/>
    </reaction>
</comment>
<dbReference type="GO" id="GO:0072527">
    <property type="term" value="P:pyrimidine-containing compound metabolic process"/>
    <property type="evidence" value="ECO:0007669"/>
    <property type="project" value="UniProtKB-ARBA"/>
</dbReference>
<reference evidence="17" key="1">
    <citation type="journal article" date="2020" name="mSystems">
        <title>Genome- and Community-Level Interaction Insights into Carbon Utilization and Element Cycling Functions of Hydrothermarchaeota in Hydrothermal Sediment.</title>
        <authorList>
            <person name="Zhou Z."/>
            <person name="Liu Y."/>
            <person name="Xu W."/>
            <person name="Pan J."/>
            <person name="Luo Z.H."/>
            <person name="Li M."/>
        </authorList>
    </citation>
    <scope>NUCLEOTIDE SEQUENCE [LARGE SCALE GENOMIC DNA]</scope>
    <source>
        <strain evidence="17">SpSt-81</strain>
    </source>
</reference>
<evidence type="ECO:0000256" key="6">
    <source>
        <dbReference type="ARBA" id="ARBA00022723"/>
    </source>
</evidence>
<organism evidence="17">
    <name type="scientific">Dictyoglomus thermophilum</name>
    <dbReference type="NCBI Taxonomy" id="14"/>
    <lineage>
        <taxon>Bacteria</taxon>
        <taxon>Pseudomonadati</taxon>
        <taxon>Dictyoglomota</taxon>
        <taxon>Dictyoglomia</taxon>
        <taxon>Dictyoglomales</taxon>
        <taxon>Dictyoglomaceae</taxon>
        <taxon>Dictyoglomus</taxon>
    </lineage>
</organism>
<accession>A0A7C3MIB0</accession>
<evidence type="ECO:0000256" key="15">
    <source>
        <dbReference type="RuleBase" id="RU364006"/>
    </source>
</evidence>
<proteinExistence type="inferred from homology"/>
<name>A0A7C3MIB0_DICTH</name>
<dbReference type="PANTHER" id="PTHR11644:SF2">
    <property type="entry name" value="CYTIDINE DEAMINASE"/>
    <property type="match status" value="1"/>
</dbReference>
<evidence type="ECO:0000256" key="7">
    <source>
        <dbReference type="ARBA" id="ARBA00022801"/>
    </source>
</evidence>
<dbReference type="AlphaFoldDB" id="A0A7C3MIB0"/>
<dbReference type="NCBIfam" id="NF004064">
    <property type="entry name" value="PRK05578.1"/>
    <property type="match status" value="1"/>
</dbReference>
<evidence type="ECO:0000256" key="8">
    <source>
        <dbReference type="ARBA" id="ARBA00022833"/>
    </source>
</evidence>
<dbReference type="Gene3D" id="3.40.140.10">
    <property type="entry name" value="Cytidine Deaminase, domain 2"/>
    <property type="match status" value="1"/>
</dbReference>
<dbReference type="InterPro" id="IPR006262">
    <property type="entry name" value="Cyt_deam_tetra"/>
</dbReference>
<dbReference type="GO" id="GO:0042802">
    <property type="term" value="F:identical protein binding"/>
    <property type="evidence" value="ECO:0007669"/>
    <property type="project" value="UniProtKB-ARBA"/>
</dbReference>
<feature type="domain" description="CMP/dCMP-type deaminase" evidence="16">
    <location>
        <begin position="1"/>
        <end position="128"/>
    </location>
</feature>
<dbReference type="GO" id="GO:0055086">
    <property type="term" value="P:nucleobase-containing small molecule metabolic process"/>
    <property type="evidence" value="ECO:0007669"/>
    <property type="project" value="UniProtKB-ARBA"/>
</dbReference>
<evidence type="ECO:0000256" key="2">
    <source>
        <dbReference type="ARBA" id="ARBA00003949"/>
    </source>
</evidence>
<dbReference type="PANTHER" id="PTHR11644">
    <property type="entry name" value="CYTIDINE DEAMINASE"/>
    <property type="match status" value="1"/>
</dbReference>
<dbReference type="GO" id="GO:0005829">
    <property type="term" value="C:cytosol"/>
    <property type="evidence" value="ECO:0007669"/>
    <property type="project" value="TreeGrafter"/>
</dbReference>
<protein>
    <recommendedName>
        <fullName evidence="5 15">Cytidine deaminase</fullName>
        <ecNumber evidence="4 15">3.5.4.5</ecNumber>
    </recommendedName>
    <alternativeName>
        <fullName evidence="9 15">Cytidine aminohydrolase</fullName>
    </alternativeName>
</protein>
<evidence type="ECO:0000256" key="13">
    <source>
        <dbReference type="PIRSR" id="PIRSR606262-2"/>
    </source>
</evidence>
<evidence type="ECO:0000256" key="11">
    <source>
        <dbReference type="ARBA" id="ARBA00049558"/>
    </source>
</evidence>
<dbReference type="InterPro" id="IPR016193">
    <property type="entry name" value="Cytidine_deaminase-like"/>
</dbReference>
<feature type="active site" description="Proton donor" evidence="12">
    <location>
        <position position="55"/>
    </location>
</feature>
<dbReference type="GO" id="GO:0004126">
    <property type="term" value="F:cytidine deaminase activity"/>
    <property type="evidence" value="ECO:0007669"/>
    <property type="project" value="UniProtKB-UniRule"/>
</dbReference>
<comment type="similarity">
    <text evidence="3 15">Belongs to the cytidine and deoxycytidylate deaminase family.</text>
</comment>
<dbReference type="GO" id="GO:0008270">
    <property type="term" value="F:zinc ion binding"/>
    <property type="evidence" value="ECO:0007669"/>
    <property type="project" value="UniProtKB-UniRule"/>
</dbReference>
<keyword evidence="6 14" id="KW-0479">Metal-binding</keyword>
<dbReference type="InterPro" id="IPR016192">
    <property type="entry name" value="APOBEC/CMP_deaminase_Zn-bd"/>
</dbReference>
<sequence>MEDKDLLEIARDVLKFSYSPYSNFPVGAVLLTKSGKIYTGVNIENASYGLTICAERVAIFKAVSEGEEEFLKIVIVGKDGDGVPPCGACRQVMMEFSPKMEVLLYNSKEERFYRYKVEELLPHSFKLEEK</sequence>
<dbReference type="Pfam" id="PF00383">
    <property type="entry name" value="dCMP_cyt_deam_1"/>
    <property type="match status" value="1"/>
</dbReference>
<dbReference type="CDD" id="cd01283">
    <property type="entry name" value="cytidine_deaminase"/>
    <property type="match status" value="1"/>
</dbReference>
<comment type="catalytic activity">
    <reaction evidence="11 15">
        <text>cytidine + H2O + H(+) = uridine + NH4(+)</text>
        <dbReference type="Rhea" id="RHEA:16069"/>
        <dbReference type="ChEBI" id="CHEBI:15377"/>
        <dbReference type="ChEBI" id="CHEBI:15378"/>
        <dbReference type="ChEBI" id="CHEBI:16704"/>
        <dbReference type="ChEBI" id="CHEBI:17562"/>
        <dbReference type="ChEBI" id="CHEBI:28938"/>
        <dbReference type="EC" id="3.5.4.5"/>
    </reaction>
</comment>
<gene>
    <name evidence="17" type="primary">cdd</name>
    <name evidence="17" type="ORF">ENW00_06610</name>
</gene>
<evidence type="ECO:0000256" key="3">
    <source>
        <dbReference type="ARBA" id="ARBA00006576"/>
    </source>
</evidence>
<feature type="binding site" evidence="14">
    <location>
        <position position="53"/>
    </location>
    <ligand>
        <name>Zn(2+)</name>
        <dbReference type="ChEBI" id="CHEBI:29105"/>
        <note>catalytic</note>
    </ligand>
</feature>
<feature type="binding site" evidence="14">
    <location>
        <position position="86"/>
    </location>
    <ligand>
        <name>Zn(2+)</name>
        <dbReference type="ChEBI" id="CHEBI:29105"/>
        <note>catalytic</note>
    </ligand>
</feature>
<evidence type="ECO:0000256" key="12">
    <source>
        <dbReference type="PIRSR" id="PIRSR606262-1"/>
    </source>
</evidence>
<dbReference type="InterPro" id="IPR050202">
    <property type="entry name" value="Cyt/Deoxycyt_deaminase"/>
</dbReference>
<evidence type="ECO:0000256" key="5">
    <source>
        <dbReference type="ARBA" id="ARBA00018266"/>
    </source>
</evidence>
<dbReference type="SUPFAM" id="SSF53927">
    <property type="entry name" value="Cytidine deaminase-like"/>
    <property type="match status" value="1"/>
</dbReference>
<dbReference type="InterPro" id="IPR002125">
    <property type="entry name" value="CMP_dCMP_dom"/>
</dbReference>
<evidence type="ECO:0000259" key="16">
    <source>
        <dbReference type="PROSITE" id="PS51747"/>
    </source>
</evidence>
<dbReference type="EMBL" id="DTIN01000025">
    <property type="protein sequence ID" value="HFX13808.1"/>
    <property type="molecule type" value="Genomic_DNA"/>
</dbReference>
<dbReference type="PROSITE" id="PS51747">
    <property type="entry name" value="CYT_DCMP_DEAMINASES_2"/>
    <property type="match status" value="1"/>
</dbReference>
<dbReference type="EC" id="3.5.4.5" evidence="4 15"/>
<comment type="function">
    <text evidence="2 15">This enzyme scavenges exogenous and endogenous cytidine and 2'-deoxycytidine for UMP synthesis.</text>
</comment>
<evidence type="ECO:0000256" key="9">
    <source>
        <dbReference type="ARBA" id="ARBA00032005"/>
    </source>
</evidence>
<evidence type="ECO:0000256" key="1">
    <source>
        <dbReference type="ARBA" id="ARBA00001947"/>
    </source>
</evidence>
<dbReference type="NCBIfam" id="TIGR01354">
    <property type="entry name" value="cyt_deam_tetra"/>
    <property type="match status" value="1"/>
</dbReference>
<evidence type="ECO:0000313" key="17">
    <source>
        <dbReference type="EMBL" id="HFX13808.1"/>
    </source>
</evidence>
<dbReference type="FunFam" id="3.40.140.10:FF:000008">
    <property type="entry name" value="Cytidine deaminase"/>
    <property type="match status" value="1"/>
</dbReference>
<evidence type="ECO:0000256" key="4">
    <source>
        <dbReference type="ARBA" id="ARBA00012783"/>
    </source>
</evidence>
<comment type="caution">
    <text evidence="17">The sequence shown here is derived from an EMBL/GenBank/DDBJ whole genome shotgun (WGS) entry which is preliminary data.</text>
</comment>
<keyword evidence="8 14" id="KW-0862">Zinc</keyword>